<dbReference type="PANTHER" id="PTHR21089">
    <property type="entry name" value="SHIKIMATE DEHYDROGENASE"/>
    <property type="match status" value="1"/>
</dbReference>
<reference evidence="2 3" key="1">
    <citation type="submission" date="2017-03" db="EMBL/GenBank/DDBJ databases">
        <title>Genomes of endolithic fungi from Antarctica.</title>
        <authorList>
            <person name="Coleine C."/>
            <person name="Masonjones S."/>
            <person name="Stajich J.E."/>
        </authorList>
    </citation>
    <scope>NUCLEOTIDE SEQUENCE [LARGE SCALE GENOMIC DNA]</scope>
    <source>
        <strain evidence="2 3">CCFEE 6314</strain>
    </source>
</reference>
<dbReference type="CDD" id="cd01065">
    <property type="entry name" value="NAD_bind_Shikimate_DH"/>
    <property type="match status" value="1"/>
</dbReference>
<dbReference type="Gene3D" id="3.40.50.720">
    <property type="entry name" value="NAD(P)-binding Rossmann-like Domain"/>
    <property type="match status" value="1"/>
</dbReference>
<dbReference type="InterPro" id="IPR022893">
    <property type="entry name" value="Shikimate_DH_fam"/>
</dbReference>
<organism evidence="2 3">
    <name type="scientific">Exophiala mesophila</name>
    <name type="common">Black yeast-like fungus</name>
    <dbReference type="NCBI Taxonomy" id="212818"/>
    <lineage>
        <taxon>Eukaryota</taxon>
        <taxon>Fungi</taxon>
        <taxon>Dikarya</taxon>
        <taxon>Ascomycota</taxon>
        <taxon>Pezizomycotina</taxon>
        <taxon>Eurotiomycetes</taxon>
        <taxon>Chaetothyriomycetidae</taxon>
        <taxon>Chaetothyriales</taxon>
        <taxon>Herpotrichiellaceae</taxon>
        <taxon>Exophiala</taxon>
    </lineage>
</organism>
<evidence type="ECO:0000313" key="3">
    <source>
        <dbReference type="Proteomes" id="UP000288859"/>
    </source>
</evidence>
<dbReference type="InterPro" id="IPR013708">
    <property type="entry name" value="Shikimate_DH-bd_N"/>
</dbReference>
<gene>
    <name evidence="2" type="ORF">B0A52_00144</name>
</gene>
<sequence>MSILDPNLYGKSTLQPSSKSECMSVYLFGGHISKSLSPLINMILFKSAGLPWTYGLCETTDPKRFQEVVGRLDCIGASVTMPNKVAFMPLLDDLTEEARCIGAVNTVFIRLDQEGRRRYIGTNTDCIGIRDTIMNNLPTLAQEKRSRPALVIGAGGAARSAIYALWRWFGPSEIYLVNRLKSEIDDLVAGIQSTIPGIRLRHIVSLEDQVAASTPQIIVGTVPDGVPSDDGEITSWRICEAFIRGGSSKGAVLDMCYHPARTRLLALAEANGWSTMLGTEVLVRVNVAQQRLWTEQDPDPKDLSELFLAIRQANEGDAKL</sequence>
<evidence type="ECO:0000313" key="2">
    <source>
        <dbReference type="EMBL" id="RVX75788.1"/>
    </source>
</evidence>
<dbReference type="InterPro" id="IPR046346">
    <property type="entry name" value="Aminoacid_DH-like_N_sf"/>
</dbReference>
<dbReference type="PANTHER" id="PTHR21089:SF1">
    <property type="entry name" value="BIFUNCTIONAL 3-DEHYDROQUINATE DEHYDRATASE_SHIKIMATE DEHYDROGENASE, CHLOROPLASTIC"/>
    <property type="match status" value="1"/>
</dbReference>
<evidence type="ECO:0000259" key="1">
    <source>
        <dbReference type="Pfam" id="PF08501"/>
    </source>
</evidence>
<proteinExistence type="predicted"/>
<feature type="domain" description="Shikimate dehydrogenase substrate binding N-terminal" evidence="1">
    <location>
        <begin position="27"/>
        <end position="107"/>
    </location>
</feature>
<dbReference type="InterPro" id="IPR036291">
    <property type="entry name" value="NAD(P)-bd_dom_sf"/>
</dbReference>
<dbReference type="GO" id="GO:0009423">
    <property type="term" value="P:chorismate biosynthetic process"/>
    <property type="evidence" value="ECO:0007669"/>
    <property type="project" value="TreeGrafter"/>
</dbReference>
<accession>A0A438NJ78</accession>
<dbReference type="Gene3D" id="3.40.50.10860">
    <property type="entry name" value="Leucine Dehydrogenase, chain A, domain 1"/>
    <property type="match status" value="1"/>
</dbReference>
<dbReference type="EMBL" id="NAJM01000001">
    <property type="protein sequence ID" value="RVX75788.1"/>
    <property type="molecule type" value="Genomic_DNA"/>
</dbReference>
<dbReference type="GO" id="GO:0004764">
    <property type="term" value="F:shikimate 3-dehydrogenase (NADP+) activity"/>
    <property type="evidence" value="ECO:0007669"/>
    <property type="project" value="InterPro"/>
</dbReference>
<dbReference type="Pfam" id="PF08501">
    <property type="entry name" value="Shikimate_dh_N"/>
    <property type="match status" value="1"/>
</dbReference>
<dbReference type="SUPFAM" id="SSF53223">
    <property type="entry name" value="Aminoacid dehydrogenase-like, N-terminal domain"/>
    <property type="match status" value="1"/>
</dbReference>
<dbReference type="GO" id="GO:0019632">
    <property type="term" value="P:shikimate metabolic process"/>
    <property type="evidence" value="ECO:0007669"/>
    <property type="project" value="TreeGrafter"/>
</dbReference>
<dbReference type="Proteomes" id="UP000288859">
    <property type="component" value="Unassembled WGS sequence"/>
</dbReference>
<name>A0A438NJ78_EXOME</name>
<dbReference type="VEuPathDB" id="FungiDB:PV10_02559"/>
<comment type="caution">
    <text evidence="2">The sequence shown here is derived from an EMBL/GenBank/DDBJ whole genome shotgun (WGS) entry which is preliminary data.</text>
</comment>
<dbReference type="OrthoDB" id="204377at2759"/>
<dbReference type="SUPFAM" id="SSF51735">
    <property type="entry name" value="NAD(P)-binding Rossmann-fold domains"/>
    <property type="match status" value="1"/>
</dbReference>
<dbReference type="AlphaFoldDB" id="A0A438NJ78"/>
<protein>
    <recommendedName>
        <fullName evidence="1">Shikimate dehydrogenase substrate binding N-terminal domain-containing protein</fullName>
    </recommendedName>
</protein>